<dbReference type="OrthoDB" id="15280at2157"/>
<gene>
    <name evidence="2" type="ORF">SAMN05216226_10846</name>
</gene>
<dbReference type="STRING" id="890420.SAMN05216226_10846"/>
<dbReference type="AlphaFoldDB" id="A0A1G8W2Z6"/>
<dbReference type="EMBL" id="FNFC01000008">
    <property type="protein sequence ID" value="SDJ72741.1"/>
    <property type="molecule type" value="Genomic_DNA"/>
</dbReference>
<name>A0A1G8W2Z6_9EURY</name>
<dbReference type="InterPro" id="IPR029060">
    <property type="entry name" value="PIN-like_dom_sf"/>
</dbReference>
<accession>A0A1G8W2Z6</accession>
<protein>
    <submittedName>
        <fullName evidence="2">SSU processome protein Utp24</fullName>
    </submittedName>
</protein>
<dbReference type="SUPFAM" id="SSF88723">
    <property type="entry name" value="PIN domain-like"/>
    <property type="match status" value="1"/>
</dbReference>
<organism evidence="2 3">
    <name type="scientific">Halovenus aranensis</name>
    <dbReference type="NCBI Taxonomy" id="890420"/>
    <lineage>
        <taxon>Archaea</taxon>
        <taxon>Methanobacteriati</taxon>
        <taxon>Methanobacteriota</taxon>
        <taxon>Stenosarchaea group</taxon>
        <taxon>Halobacteria</taxon>
        <taxon>Halobacteriales</taxon>
        <taxon>Haloarculaceae</taxon>
        <taxon>Halovenus</taxon>
    </lineage>
</organism>
<dbReference type="CDD" id="cd09879">
    <property type="entry name" value="PIN_VapC_AF0591-like"/>
    <property type="match status" value="1"/>
</dbReference>
<dbReference type="InterPro" id="IPR041120">
    <property type="entry name" value="PIN_9"/>
</dbReference>
<keyword evidence="3" id="KW-1185">Reference proteome</keyword>
<dbReference type="Proteomes" id="UP000198856">
    <property type="component" value="Unassembled WGS sequence"/>
</dbReference>
<dbReference type="Pfam" id="PF18477">
    <property type="entry name" value="PIN_9"/>
    <property type="match status" value="1"/>
</dbReference>
<feature type="domain" description="VapC9 PIN-like" evidence="1">
    <location>
        <begin position="3"/>
        <end position="118"/>
    </location>
</feature>
<evidence type="ECO:0000259" key="1">
    <source>
        <dbReference type="Pfam" id="PF18477"/>
    </source>
</evidence>
<sequence length="126" mass="13527">MTVVLDTNALMMPVECDVRLLDELDRLLDGPACVVPRAVLAELDDLAAGSGEEATAARVGRDLADDYCQPREATASYADDAVLELAQTDDVSHVVTNDQPLRTRLLDAGIPVISLRGRNKLAITQP</sequence>
<dbReference type="Gene3D" id="3.40.50.1010">
    <property type="entry name" value="5'-nuclease"/>
    <property type="match status" value="1"/>
</dbReference>
<proteinExistence type="predicted"/>
<dbReference type="RefSeq" id="WP_176765282.1">
    <property type="nucleotide sequence ID" value="NZ_FNFC01000008.1"/>
</dbReference>
<reference evidence="2 3" key="1">
    <citation type="submission" date="2016-10" db="EMBL/GenBank/DDBJ databases">
        <authorList>
            <person name="de Groot N.N."/>
        </authorList>
    </citation>
    <scope>NUCLEOTIDE SEQUENCE [LARGE SCALE GENOMIC DNA]</scope>
    <source>
        <strain evidence="2 3">IBRC-M10015</strain>
    </source>
</reference>
<evidence type="ECO:0000313" key="2">
    <source>
        <dbReference type="EMBL" id="SDJ72741.1"/>
    </source>
</evidence>
<evidence type="ECO:0000313" key="3">
    <source>
        <dbReference type="Proteomes" id="UP000198856"/>
    </source>
</evidence>